<evidence type="ECO:0000313" key="4">
    <source>
        <dbReference type="EMBL" id="KAF3956732.1"/>
    </source>
</evidence>
<dbReference type="Proteomes" id="UP000737018">
    <property type="component" value="Unassembled WGS sequence"/>
</dbReference>
<dbReference type="AlphaFoldDB" id="A0A8J4R3T1"/>
<evidence type="ECO:0000256" key="2">
    <source>
        <dbReference type="SAM" id="Phobius"/>
    </source>
</evidence>
<feature type="region of interest" description="Disordered" evidence="1">
    <location>
        <begin position="53"/>
        <end position="90"/>
    </location>
</feature>
<keyword evidence="5" id="KW-1185">Reference proteome</keyword>
<keyword evidence="2" id="KW-1133">Transmembrane helix</keyword>
<feature type="transmembrane region" description="Helical" evidence="2">
    <location>
        <begin position="21"/>
        <end position="44"/>
    </location>
</feature>
<reference evidence="4" key="1">
    <citation type="submission" date="2020-03" db="EMBL/GenBank/DDBJ databases">
        <title>Castanea mollissima Vanexum genome sequencing.</title>
        <authorList>
            <person name="Staton M."/>
        </authorList>
    </citation>
    <scope>NUCLEOTIDE SEQUENCE</scope>
    <source>
        <tissue evidence="4">Leaf</tissue>
    </source>
</reference>
<organism evidence="4 5">
    <name type="scientific">Castanea mollissima</name>
    <name type="common">Chinese chestnut</name>
    <dbReference type="NCBI Taxonomy" id="60419"/>
    <lineage>
        <taxon>Eukaryota</taxon>
        <taxon>Viridiplantae</taxon>
        <taxon>Streptophyta</taxon>
        <taxon>Embryophyta</taxon>
        <taxon>Tracheophyta</taxon>
        <taxon>Spermatophyta</taxon>
        <taxon>Magnoliopsida</taxon>
        <taxon>eudicotyledons</taxon>
        <taxon>Gunneridae</taxon>
        <taxon>Pentapetalae</taxon>
        <taxon>rosids</taxon>
        <taxon>fabids</taxon>
        <taxon>Fagales</taxon>
        <taxon>Fagaceae</taxon>
        <taxon>Castanea</taxon>
    </lineage>
</organism>
<dbReference type="Pfam" id="PF05686">
    <property type="entry name" value="Glyco_transf_90"/>
    <property type="match status" value="1"/>
</dbReference>
<name>A0A8J4R3T1_9ROSI</name>
<keyword evidence="2" id="KW-0472">Membrane</keyword>
<dbReference type="EMBL" id="JRKL02003006">
    <property type="protein sequence ID" value="KAF3956732.1"/>
    <property type="molecule type" value="Genomic_DNA"/>
</dbReference>
<gene>
    <name evidence="4" type="ORF">CMV_018174</name>
</gene>
<dbReference type="OrthoDB" id="10545599at2759"/>
<keyword evidence="2" id="KW-0812">Transmembrane</keyword>
<evidence type="ECO:0000259" key="3">
    <source>
        <dbReference type="Pfam" id="PF05686"/>
    </source>
</evidence>
<sequence length="136" mass="15575">MRNELNMFYHSGTCWLPVKKKVATASLVFFFFLLVSALVFLGWIDISIFSGTTYSDKPIQRSSTEKSPKGQEFPLKCTKGNKKQTCPKNYYPATTHNPDHPISSSSNRTCPSYFRWIHEDLRPWKHPGIKKGKACV</sequence>
<comment type="caution">
    <text evidence="4">The sequence shown here is derived from an EMBL/GenBank/DDBJ whole genome shotgun (WGS) entry which is preliminary data.</text>
</comment>
<feature type="domain" description="Glycosyl transferase CAP10" evidence="3">
    <location>
        <begin position="106"/>
        <end position="131"/>
    </location>
</feature>
<evidence type="ECO:0000313" key="5">
    <source>
        <dbReference type="Proteomes" id="UP000737018"/>
    </source>
</evidence>
<protein>
    <recommendedName>
        <fullName evidence="3">Glycosyl transferase CAP10 domain-containing protein</fullName>
    </recommendedName>
</protein>
<evidence type="ECO:0000256" key="1">
    <source>
        <dbReference type="SAM" id="MobiDB-lite"/>
    </source>
</evidence>
<accession>A0A8J4R3T1</accession>
<dbReference type="InterPro" id="IPR006598">
    <property type="entry name" value="CAP10"/>
</dbReference>
<proteinExistence type="predicted"/>